<proteinExistence type="predicted"/>
<gene>
    <name evidence="1" type="ORF">EVAR_81878_1</name>
</gene>
<organism evidence="1 2">
    <name type="scientific">Eumeta variegata</name>
    <name type="common">Bagworm moth</name>
    <name type="synonym">Eumeta japonica</name>
    <dbReference type="NCBI Taxonomy" id="151549"/>
    <lineage>
        <taxon>Eukaryota</taxon>
        <taxon>Metazoa</taxon>
        <taxon>Ecdysozoa</taxon>
        <taxon>Arthropoda</taxon>
        <taxon>Hexapoda</taxon>
        <taxon>Insecta</taxon>
        <taxon>Pterygota</taxon>
        <taxon>Neoptera</taxon>
        <taxon>Endopterygota</taxon>
        <taxon>Lepidoptera</taxon>
        <taxon>Glossata</taxon>
        <taxon>Ditrysia</taxon>
        <taxon>Tineoidea</taxon>
        <taxon>Psychidae</taxon>
        <taxon>Oiketicinae</taxon>
        <taxon>Eumeta</taxon>
    </lineage>
</organism>
<sequence>METWTVNNKDAPPSSTLTALQQTLNRLDSVRDVLTLFLKIATRVAGLTYENVPDYVDGFAGTGVGYCEVSRAHYVQLVTERVTGCRWRRPVLLELLLFNMNLLQ</sequence>
<reference evidence="1 2" key="1">
    <citation type="journal article" date="2019" name="Commun. Biol.">
        <title>The bagworm genome reveals a unique fibroin gene that provides high tensile strength.</title>
        <authorList>
            <person name="Kono N."/>
            <person name="Nakamura H."/>
            <person name="Ohtoshi R."/>
            <person name="Tomita M."/>
            <person name="Numata K."/>
            <person name="Arakawa K."/>
        </authorList>
    </citation>
    <scope>NUCLEOTIDE SEQUENCE [LARGE SCALE GENOMIC DNA]</scope>
</reference>
<dbReference type="Proteomes" id="UP000299102">
    <property type="component" value="Unassembled WGS sequence"/>
</dbReference>
<dbReference type="AlphaFoldDB" id="A0A4C1UXK7"/>
<evidence type="ECO:0000313" key="1">
    <source>
        <dbReference type="EMBL" id="GBP30980.1"/>
    </source>
</evidence>
<protein>
    <submittedName>
        <fullName evidence="1">Uncharacterized protein</fullName>
    </submittedName>
</protein>
<keyword evidence="2" id="KW-1185">Reference proteome</keyword>
<name>A0A4C1UXK7_EUMVA</name>
<evidence type="ECO:0000313" key="2">
    <source>
        <dbReference type="Proteomes" id="UP000299102"/>
    </source>
</evidence>
<accession>A0A4C1UXK7</accession>
<dbReference type="EMBL" id="BGZK01000240">
    <property type="protein sequence ID" value="GBP30980.1"/>
    <property type="molecule type" value="Genomic_DNA"/>
</dbReference>
<comment type="caution">
    <text evidence="1">The sequence shown here is derived from an EMBL/GenBank/DDBJ whole genome shotgun (WGS) entry which is preliminary data.</text>
</comment>